<dbReference type="PANTHER" id="PTHR15282">
    <property type="entry name" value="POTASSIUM VOLTAGE-GATED CHANNEL SUBFAMILY E MEMBER 1, 3"/>
    <property type="match status" value="1"/>
</dbReference>
<evidence type="ECO:0000313" key="9">
    <source>
        <dbReference type="Proteomes" id="UP001591681"/>
    </source>
</evidence>
<gene>
    <name evidence="8" type="ORF">ACEWY4_008447</name>
</gene>
<evidence type="ECO:0000256" key="4">
    <source>
        <dbReference type="ARBA" id="ARBA00022989"/>
    </source>
</evidence>
<feature type="transmembrane region" description="Helical" evidence="7">
    <location>
        <begin position="33"/>
        <end position="54"/>
    </location>
</feature>
<reference evidence="8 9" key="1">
    <citation type="submission" date="2024-09" db="EMBL/GenBank/DDBJ databases">
        <title>A chromosome-level genome assembly of Gray's grenadier anchovy, Coilia grayii.</title>
        <authorList>
            <person name="Fu Z."/>
        </authorList>
    </citation>
    <scope>NUCLEOTIDE SEQUENCE [LARGE SCALE GENOMIC DNA]</scope>
    <source>
        <strain evidence="8">G4</strain>
        <tissue evidence="8">Muscle</tissue>
    </source>
</reference>
<name>A0ABD1KAV8_9TELE</name>
<proteinExistence type="inferred from homology"/>
<evidence type="ECO:0000256" key="5">
    <source>
        <dbReference type="ARBA" id="ARBA00023136"/>
    </source>
</evidence>
<feature type="region of interest" description="Disordered" evidence="6">
    <location>
        <begin position="142"/>
        <end position="178"/>
    </location>
</feature>
<evidence type="ECO:0000256" key="3">
    <source>
        <dbReference type="ARBA" id="ARBA00022692"/>
    </source>
</evidence>
<evidence type="ECO:0000256" key="1">
    <source>
        <dbReference type="ARBA" id="ARBA00004167"/>
    </source>
</evidence>
<evidence type="ECO:0000313" key="8">
    <source>
        <dbReference type="EMBL" id="KAL2096299.1"/>
    </source>
</evidence>
<comment type="subcellular location">
    <subcellularLocation>
        <location evidence="1">Membrane</location>
        <topology evidence="1">Single-pass membrane protein</topology>
    </subcellularLocation>
</comment>
<accession>A0ABD1KAV8</accession>
<keyword evidence="3 7" id="KW-0812">Transmembrane</keyword>
<comment type="similarity">
    <text evidence="2">Belongs to the potassium channel KCNE family.</text>
</comment>
<dbReference type="GO" id="GO:0016020">
    <property type="term" value="C:membrane"/>
    <property type="evidence" value="ECO:0007669"/>
    <property type="project" value="UniProtKB-SubCell"/>
</dbReference>
<organism evidence="8 9">
    <name type="scientific">Coilia grayii</name>
    <name type="common">Gray's grenadier anchovy</name>
    <dbReference type="NCBI Taxonomy" id="363190"/>
    <lineage>
        <taxon>Eukaryota</taxon>
        <taxon>Metazoa</taxon>
        <taxon>Chordata</taxon>
        <taxon>Craniata</taxon>
        <taxon>Vertebrata</taxon>
        <taxon>Euteleostomi</taxon>
        <taxon>Actinopterygii</taxon>
        <taxon>Neopterygii</taxon>
        <taxon>Teleostei</taxon>
        <taxon>Clupei</taxon>
        <taxon>Clupeiformes</taxon>
        <taxon>Clupeoidei</taxon>
        <taxon>Engraulidae</taxon>
        <taxon>Coilinae</taxon>
        <taxon>Coilia</taxon>
    </lineage>
</organism>
<dbReference type="EMBL" id="JBHFQA010000007">
    <property type="protein sequence ID" value="KAL2096299.1"/>
    <property type="molecule type" value="Genomic_DNA"/>
</dbReference>
<evidence type="ECO:0000256" key="6">
    <source>
        <dbReference type="SAM" id="MobiDB-lite"/>
    </source>
</evidence>
<keyword evidence="4 7" id="KW-1133">Transmembrane helix</keyword>
<keyword evidence="9" id="KW-1185">Reference proteome</keyword>
<dbReference type="Pfam" id="PF02060">
    <property type="entry name" value="ISK_Channel"/>
    <property type="match status" value="1"/>
</dbReference>
<dbReference type="PANTHER" id="PTHR15282:SF9">
    <property type="entry name" value="POTASSIUM VOLTAGE-GATED CHANNEL SUBFAMILY E MEMBER 4"/>
    <property type="match status" value="1"/>
</dbReference>
<dbReference type="InterPro" id="IPR000369">
    <property type="entry name" value="K_chnl_KCNE"/>
</dbReference>
<feature type="region of interest" description="Disordered" evidence="6">
    <location>
        <begin position="1"/>
        <end position="26"/>
    </location>
</feature>
<dbReference type="AlphaFoldDB" id="A0ABD1KAV8"/>
<feature type="compositionally biased region" description="Pro residues" evidence="6">
    <location>
        <begin position="95"/>
        <end position="115"/>
    </location>
</feature>
<evidence type="ECO:0000256" key="2">
    <source>
        <dbReference type="ARBA" id="ARBA00005688"/>
    </source>
</evidence>
<evidence type="ECO:0008006" key="10">
    <source>
        <dbReference type="Google" id="ProtNLM"/>
    </source>
</evidence>
<feature type="region of interest" description="Disordered" evidence="6">
    <location>
        <begin position="94"/>
        <end position="115"/>
    </location>
</feature>
<protein>
    <recommendedName>
        <fullName evidence="10">Potassium voltage-gated channel subfamily E member 4</fullName>
    </recommendedName>
</protein>
<evidence type="ECO:0000256" key="7">
    <source>
        <dbReference type="SAM" id="Phobius"/>
    </source>
</evidence>
<dbReference type="Proteomes" id="UP001591681">
    <property type="component" value="Unassembled WGS sequence"/>
</dbReference>
<comment type="caution">
    <text evidence="8">The sequence shown here is derived from an EMBL/GenBank/DDBJ whole genome shotgun (WGS) entry which is preliminary data.</text>
</comment>
<sequence length="178" mass="19105">MESWRNESGVGARAPRVDTSMPPSADGEGSARLYILILISFYGVFLLAIMVGYLRSRRRERRRTNVFTRLLHEEEQREWGARLKKDSCASLTFPPLSPLRSVPPPAPAAPPESRVPPPLTCALCSAEHSSVTSLCSSADARLAVEEEGDSGTGEGPEDAVKGSPDSSHGSAEDLKASA</sequence>
<keyword evidence="5 7" id="KW-0472">Membrane</keyword>